<organism evidence="2 3">
    <name type="scientific">Nocardioides flavescens</name>
    <dbReference type="NCBI Taxonomy" id="2691959"/>
    <lineage>
        <taxon>Bacteria</taxon>
        <taxon>Bacillati</taxon>
        <taxon>Actinomycetota</taxon>
        <taxon>Actinomycetes</taxon>
        <taxon>Propionibacteriales</taxon>
        <taxon>Nocardioidaceae</taxon>
        <taxon>Nocardioides</taxon>
    </lineage>
</organism>
<dbReference type="SUPFAM" id="SSF52980">
    <property type="entry name" value="Restriction endonuclease-like"/>
    <property type="match status" value="1"/>
</dbReference>
<feature type="domain" description="Putative restriction endonuclease" evidence="1">
    <location>
        <begin position="13"/>
        <end position="163"/>
    </location>
</feature>
<dbReference type="RefSeq" id="WP_160878363.1">
    <property type="nucleotide sequence ID" value="NZ_WUEK01000007.1"/>
</dbReference>
<evidence type="ECO:0000313" key="3">
    <source>
        <dbReference type="Proteomes" id="UP000473325"/>
    </source>
</evidence>
<dbReference type="CDD" id="cd06260">
    <property type="entry name" value="DUF820-like"/>
    <property type="match status" value="1"/>
</dbReference>
<protein>
    <submittedName>
        <fullName evidence="2">Uma2 family endonuclease</fullName>
    </submittedName>
</protein>
<reference evidence="2 3" key="1">
    <citation type="submission" date="2019-12" db="EMBL/GenBank/DDBJ databases">
        <authorList>
            <person name="Kun Z."/>
        </authorList>
    </citation>
    <scope>NUCLEOTIDE SEQUENCE [LARGE SCALE GENOMIC DNA]</scope>
    <source>
        <strain evidence="2 3">YIM 123512</strain>
    </source>
</reference>
<proteinExistence type="predicted"/>
<gene>
    <name evidence="2" type="ORF">GRQ65_12795</name>
</gene>
<dbReference type="EMBL" id="WUEK01000007">
    <property type="protein sequence ID" value="MXG90426.1"/>
    <property type="molecule type" value="Genomic_DNA"/>
</dbReference>
<name>A0A6L7EX39_9ACTN</name>
<dbReference type="InterPro" id="IPR012296">
    <property type="entry name" value="Nuclease_put_TT1808"/>
</dbReference>
<keyword evidence="2" id="KW-0255">Endonuclease</keyword>
<keyword evidence="2" id="KW-0540">Nuclease</keyword>
<sequence>MTATEVGRFTEADFEALPDDGRRYELLDGAIVVTPSPGFRHQVAIGSLFRLLADAAPAHLHACLSPLDTYLPTGDILEPDVLVIDPRIVVDDKVRGVPLLAVEVLSPSSRRRDVGDKLTAYRDAGVPSYWVVDPVDPRLRVWALRDGEYVEVADVRGTDEFTADAPYAATVRPADLV</sequence>
<dbReference type="Gene3D" id="3.90.1570.10">
    <property type="entry name" value="tt1808, chain A"/>
    <property type="match status" value="1"/>
</dbReference>
<dbReference type="InterPro" id="IPR008538">
    <property type="entry name" value="Uma2"/>
</dbReference>
<dbReference type="Proteomes" id="UP000473325">
    <property type="component" value="Unassembled WGS sequence"/>
</dbReference>
<dbReference type="Pfam" id="PF05685">
    <property type="entry name" value="Uma2"/>
    <property type="match status" value="1"/>
</dbReference>
<comment type="caution">
    <text evidence="2">The sequence shown here is derived from an EMBL/GenBank/DDBJ whole genome shotgun (WGS) entry which is preliminary data.</text>
</comment>
<dbReference type="PANTHER" id="PTHR34107:SF4">
    <property type="entry name" value="SLL1222 PROTEIN"/>
    <property type="match status" value="1"/>
</dbReference>
<dbReference type="AlphaFoldDB" id="A0A6L7EX39"/>
<keyword evidence="2" id="KW-0378">Hydrolase</keyword>
<evidence type="ECO:0000313" key="2">
    <source>
        <dbReference type="EMBL" id="MXG90426.1"/>
    </source>
</evidence>
<dbReference type="GO" id="GO:0004519">
    <property type="term" value="F:endonuclease activity"/>
    <property type="evidence" value="ECO:0007669"/>
    <property type="project" value="UniProtKB-KW"/>
</dbReference>
<evidence type="ECO:0000259" key="1">
    <source>
        <dbReference type="Pfam" id="PF05685"/>
    </source>
</evidence>
<dbReference type="InterPro" id="IPR011335">
    <property type="entry name" value="Restrct_endonuc-II-like"/>
</dbReference>
<accession>A0A6L7EX39</accession>
<dbReference type="PANTHER" id="PTHR34107">
    <property type="entry name" value="SLL0198 PROTEIN-RELATED"/>
    <property type="match status" value="1"/>
</dbReference>
<keyword evidence="3" id="KW-1185">Reference proteome</keyword>